<dbReference type="PROSITE" id="PS50977">
    <property type="entry name" value="HTH_TETR_2"/>
    <property type="match status" value="1"/>
</dbReference>
<dbReference type="Gene3D" id="1.10.357.10">
    <property type="entry name" value="Tetracycline Repressor, domain 2"/>
    <property type="match status" value="1"/>
</dbReference>
<dbReference type="Pfam" id="PF00440">
    <property type="entry name" value="TetR_N"/>
    <property type="match status" value="1"/>
</dbReference>
<organism evidence="6 7">
    <name type="scientific">Actinocrispum wychmicini</name>
    <dbReference type="NCBI Taxonomy" id="1213861"/>
    <lineage>
        <taxon>Bacteria</taxon>
        <taxon>Bacillati</taxon>
        <taxon>Actinomycetota</taxon>
        <taxon>Actinomycetes</taxon>
        <taxon>Pseudonocardiales</taxon>
        <taxon>Pseudonocardiaceae</taxon>
        <taxon>Actinocrispum</taxon>
    </lineage>
</organism>
<protein>
    <submittedName>
        <fullName evidence="6">TetR family transcriptional regulator</fullName>
    </submittedName>
</protein>
<dbReference type="AlphaFoldDB" id="A0A4R2K0N6"/>
<keyword evidence="7" id="KW-1185">Reference proteome</keyword>
<evidence type="ECO:0000313" key="6">
    <source>
        <dbReference type="EMBL" id="TCO59875.1"/>
    </source>
</evidence>
<dbReference type="InterPro" id="IPR036271">
    <property type="entry name" value="Tet_transcr_reg_TetR-rel_C_sf"/>
</dbReference>
<dbReference type="InterPro" id="IPR009057">
    <property type="entry name" value="Homeodomain-like_sf"/>
</dbReference>
<dbReference type="EMBL" id="SLWS01000004">
    <property type="protein sequence ID" value="TCO59875.1"/>
    <property type="molecule type" value="Genomic_DNA"/>
</dbReference>
<evidence type="ECO:0000256" key="3">
    <source>
        <dbReference type="ARBA" id="ARBA00023163"/>
    </source>
</evidence>
<comment type="caution">
    <text evidence="6">The sequence shown here is derived from an EMBL/GenBank/DDBJ whole genome shotgun (WGS) entry which is preliminary data.</text>
</comment>
<gene>
    <name evidence="6" type="ORF">EV192_104718</name>
</gene>
<accession>A0A4R2K0N6</accession>
<keyword evidence="3" id="KW-0804">Transcription</keyword>
<evidence type="ECO:0000313" key="7">
    <source>
        <dbReference type="Proteomes" id="UP000295680"/>
    </source>
</evidence>
<dbReference type="GO" id="GO:0003700">
    <property type="term" value="F:DNA-binding transcription factor activity"/>
    <property type="evidence" value="ECO:0007669"/>
    <property type="project" value="TreeGrafter"/>
</dbReference>
<dbReference type="SUPFAM" id="SSF46689">
    <property type="entry name" value="Homeodomain-like"/>
    <property type="match status" value="1"/>
</dbReference>
<dbReference type="InterPro" id="IPR011075">
    <property type="entry name" value="TetR_C"/>
</dbReference>
<evidence type="ECO:0000259" key="5">
    <source>
        <dbReference type="PROSITE" id="PS50977"/>
    </source>
</evidence>
<feature type="DNA-binding region" description="H-T-H motif" evidence="4">
    <location>
        <begin position="31"/>
        <end position="50"/>
    </location>
</feature>
<keyword evidence="2 4" id="KW-0238">DNA-binding</keyword>
<keyword evidence="1" id="KW-0805">Transcription regulation</keyword>
<dbReference type="PANTHER" id="PTHR30055">
    <property type="entry name" value="HTH-TYPE TRANSCRIPTIONAL REGULATOR RUTR"/>
    <property type="match status" value="1"/>
</dbReference>
<dbReference type="RefSeq" id="WP_132118096.1">
    <property type="nucleotide sequence ID" value="NZ_SLWS01000004.1"/>
</dbReference>
<evidence type="ECO:0000256" key="1">
    <source>
        <dbReference type="ARBA" id="ARBA00023015"/>
    </source>
</evidence>
<dbReference type="PANTHER" id="PTHR30055:SF234">
    <property type="entry name" value="HTH-TYPE TRANSCRIPTIONAL REGULATOR BETI"/>
    <property type="match status" value="1"/>
</dbReference>
<reference evidence="6 7" key="1">
    <citation type="submission" date="2019-03" db="EMBL/GenBank/DDBJ databases">
        <title>Genomic Encyclopedia of Type Strains, Phase IV (KMG-IV): sequencing the most valuable type-strain genomes for metagenomic binning, comparative biology and taxonomic classification.</title>
        <authorList>
            <person name="Goeker M."/>
        </authorList>
    </citation>
    <scope>NUCLEOTIDE SEQUENCE [LARGE SCALE GENOMIC DNA]</scope>
    <source>
        <strain evidence="6 7">DSM 45934</strain>
    </source>
</reference>
<dbReference type="InterPro" id="IPR001647">
    <property type="entry name" value="HTH_TetR"/>
</dbReference>
<evidence type="ECO:0000256" key="2">
    <source>
        <dbReference type="ARBA" id="ARBA00023125"/>
    </source>
</evidence>
<proteinExistence type="predicted"/>
<dbReference type="GO" id="GO:0000976">
    <property type="term" value="F:transcription cis-regulatory region binding"/>
    <property type="evidence" value="ECO:0007669"/>
    <property type="project" value="TreeGrafter"/>
</dbReference>
<dbReference type="OrthoDB" id="9816296at2"/>
<name>A0A4R2K0N6_9PSEU</name>
<dbReference type="InterPro" id="IPR050109">
    <property type="entry name" value="HTH-type_TetR-like_transc_reg"/>
</dbReference>
<evidence type="ECO:0000256" key="4">
    <source>
        <dbReference type="PROSITE-ProRule" id="PRU00335"/>
    </source>
</evidence>
<dbReference type="Pfam" id="PF16925">
    <property type="entry name" value="TetR_C_13"/>
    <property type="match status" value="1"/>
</dbReference>
<sequence>MPKIIDHDQRRSDIVDVTWDLIIQGGLEAATMREIAAAAGFANGALKHYFPSKADIIEATYIRALDMMREYVQLDGLRGLAALRELCVSTMPIDAERITAGRVLLTFWQMSLSNQKLHDKYLEHVRSWRGLLHRYITEGREDGDIATTTPDEQLVDEVVLLNAGANVMSLVSGEFSTVDLQLRHLESFFERLTRAAPSGG</sequence>
<dbReference type="Proteomes" id="UP000295680">
    <property type="component" value="Unassembled WGS sequence"/>
</dbReference>
<feature type="domain" description="HTH tetR-type" evidence="5">
    <location>
        <begin position="8"/>
        <end position="68"/>
    </location>
</feature>
<dbReference type="SUPFAM" id="SSF48498">
    <property type="entry name" value="Tetracyclin repressor-like, C-terminal domain"/>
    <property type="match status" value="1"/>
</dbReference>